<organism evidence="3 4">
    <name type="scientific">Roseovarius indicus</name>
    <dbReference type="NCBI Taxonomy" id="540747"/>
    <lineage>
        <taxon>Bacteria</taxon>
        <taxon>Pseudomonadati</taxon>
        <taxon>Pseudomonadota</taxon>
        <taxon>Alphaproteobacteria</taxon>
        <taxon>Rhodobacterales</taxon>
        <taxon>Roseobacteraceae</taxon>
        <taxon>Roseovarius</taxon>
    </lineage>
</organism>
<dbReference type="KEGG" id="rid:RIdsm_02103"/>
<proteinExistence type="inferred from homology"/>
<dbReference type="InterPro" id="IPR023346">
    <property type="entry name" value="Lysozyme-like_dom_sf"/>
</dbReference>
<reference evidence="3 4" key="1">
    <citation type="submission" date="2018-08" db="EMBL/GenBank/DDBJ databases">
        <title>Genetic Globetrotter - A new plasmid hitch-hiking vast phylogenetic and geographic distances.</title>
        <authorList>
            <person name="Vollmers J."/>
            <person name="Petersen J."/>
        </authorList>
    </citation>
    <scope>NUCLEOTIDE SEQUENCE [LARGE SCALE GENOMIC DNA]</scope>
    <source>
        <strain evidence="3 4">DSM 26383</strain>
    </source>
</reference>
<evidence type="ECO:0000313" key="4">
    <source>
        <dbReference type="Proteomes" id="UP000325785"/>
    </source>
</evidence>
<protein>
    <recommendedName>
        <fullName evidence="2">Transglycosylase SLT domain-containing protein</fullName>
    </recommendedName>
</protein>
<evidence type="ECO:0000259" key="2">
    <source>
        <dbReference type="Pfam" id="PF01464"/>
    </source>
</evidence>
<dbReference type="Pfam" id="PF01464">
    <property type="entry name" value="SLT"/>
    <property type="match status" value="1"/>
</dbReference>
<sequence>MNRLILCLSILFYPSTLLSQEKDDPSGSVFPPARTAQIPHVRWAHRAESDLWTRSALSALKQHGAGLVDMVPRDIGDWCPAYPTASAEKRRAFWVGFLSALAKYESTHRPHAVGGGGRWFGLLQILPATARGYGCRARSGRALLDGPANLSCAIRIMTRTVRRDGVVSRGMRGVAADWGPLVSRSKRHEMMAWTKAQKYCTPLSSVRPRARPVAWVGTGGVAQVRPKVRPPGDFEIEIVTQKAPEVDIVRSEGSEVEVPVEPQIEIVMPAEGETASPEELEMEIVTPEEGDSASSKELELEIVTPVEGERAASEELEIEIVTRQDGQAASPDDLDIEIVEPKAREEALELDIIRPGQLEIVSP</sequence>
<dbReference type="Gene3D" id="1.10.530.10">
    <property type="match status" value="1"/>
</dbReference>
<dbReference type="RefSeq" id="WP_082647261.1">
    <property type="nucleotide sequence ID" value="NZ_CP031598.1"/>
</dbReference>
<name>A0A5P3ADF0_9RHOB</name>
<dbReference type="AlphaFoldDB" id="A0A5P3ADF0"/>
<dbReference type="SUPFAM" id="SSF53955">
    <property type="entry name" value="Lysozyme-like"/>
    <property type="match status" value="1"/>
</dbReference>
<dbReference type="Proteomes" id="UP000325785">
    <property type="component" value="Chromosome"/>
</dbReference>
<evidence type="ECO:0000256" key="1">
    <source>
        <dbReference type="ARBA" id="ARBA00009387"/>
    </source>
</evidence>
<evidence type="ECO:0000313" key="3">
    <source>
        <dbReference type="EMBL" id="QEW26305.1"/>
    </source>
</evidence>
<dbReference type="CDD" id="cd00442">
    <property type="entry name" value="Lyz-like"/>
    <property type="match status" value="1"/>
</dbReference>
<dbReference type="OrthoDB" id="5763339at2"/>
<dbReference type="EMBL" id="CP031598">
    <property type="protein sequence ID" value="QEW26305.1"/>
    <property type="molecule type" value="Genomic_DNA"/>
</dbReference>
<gene>
    <name evidence="3" type="ORF">RIdsm_02103</name>
</gene>
<comment type="similarity">
    <text evidence="1">Belongs to the virb1 family.</text>
</comment>
<feature type="domain" description="Transglycosylase SLT" evidence="2">
    <location>
        <begin position="86"/>
        <end position="161"/>
    </location>
</feature>
<dbReference type="InterPro" id="IPR008258">
    <property type="entry name" value="Transglycosylase_SLT_dom_1"/>
</dbReference>
<accession>A0A5P3ADF0</accession>